<name>A0A5B9MA61_9BACT</name>
<reference evidence="1 2" key="1">
    <citation type="submission" date="2019-02" db="EMBL/GenBank/DDBJ databases">
        <title>Planctomycetal bacteria perform biofilm scaping via a novel small molecule.</title>
        <authorList>
            <person name="Jeske O."/>
            <person name="Boedeker C."/>
            <person name="Wiegand S."/>
            <person name="Breitling P."/>
            <person name="Kallscheuer N."/>
            <person name="Jogler M."/>
            <person name="Rohde M."/>
            <person name="Petersen J."/>
            <person name="Medema M.H."/>
            <person name="Surup F."/>
            <person name="Jogler C."/>
        </authorList>
    </citation>
    <scope>NUCLEOTIDE SEQUENCE [LARGE SCALE GENOMIC DNA]</scope>
    <source>
        <strain evidence="1 2">Mal15</strain>
    </source>
</reference>
<evidence type="ECO:0000313" key="1">
    <source>
        <dbReference type="EMBL" id="QEF96950.1"/>
    </source>
</evidence>
<dbReference type="AlphaFoldDB" id="A0A5B9MA61"/>
<keyword evidence="2" id="KW-1185">Reference proteome</keyword>
<sequence length="102" mass="10990">MYNNEADAPRLLIEATLFVADRNAQLNDSAVIGALRSIKNQTTSRSSFTQGVTEEMIARLDAAGVSPSDRRTAASELLAIAVQNVDPDSPQALIRYLELIAS</sequence>
<dbReference type="Proteomes" id="UP000321353">
    <property type="component" value="Chromosome"/>
</dbReference>
<gene>
    <name evidence="1" type="ORF">Mal15_09800</name>
</gene>
<evidence type="ECO:0000313" key="2">
    <source>
        <dbReference type="Proteomes" id="UP000321353"/>
    </source>
</evidence>
<dbReference type="RefSeq" id="WP_147866691.1">
    <property type="nucleotide sequence ID" value="NZ_CP036264.1"/>
</dbReference>
<protein>
    <submittedName>
        <fullName evidence="1">Uncharacterized protein</fullName>
    </submittedName>
</protein>
<dbReference type="EMBL" id="CP036264">
    <property type="protein sequence ID" value="QEF96950.1"/>
    <property type="molecule type" value="Genomic_DNA"/>
</dbReference>
<proteinExistence type="predicted"/>
<accession>A0A5B9MA61</accession>
<organism evidence="1 2">
    <name type="scientific">Stieleria maiorica</name>
    <dbReference type="NCBI Taxonomy" id="2795974"/>
    <lineage>
        <taxon>Bacteria</taxon>
        <taxon>Pseudomonadati</taxon>
        <taxon>Planctomycetota</taxon>
        <taxon>Planctomycetia</taxon>
        <taxon>Pirellulales</taxon>
        <taxon>Pirellulaceae</taxon>
        <taxon>Stieleria</taxon>
    </lineage>
</organism>
<dbReference type="KEGG" id="smam:Mal15_09800"/>